<dbReference type="InParanoid" id="A0A7G1G525"/>
<dbReference type="InterPro" id="IPR011005">
    <property type="entry name" value="Dihydropteroate_synth-like_sf"/>
</dbReference>
<evidence type="ECO:0000256" key="4">
    <source>
        <dbReference type="ARBA" id="ARBA00023014"/>
    </source>
</evidence>
<organism evidence="6 7">
    <name type="scientific">Tepiditoga spiralis</name>
    <dbReference type="NCBI Taxonomy" id="2108365"/>
    <lineage>
        <taxon>Bacteria</taxon>
        <taxon>Thermotogati</taxon>
        <taxon>Thermotogota</taxon>
        <taxon>Thermotogae</taxon>
        <taxon>Petrotogales</taxon>
        <taxon>Petrotogaceae</taxon>
        <taxon>Tepiditoga</taxon>
    </lineage>
</organism>
<keyword evidence="3" id="KW-0408">Iron</keyword>
<keyword evidence="4" id="KW-0411">Iron-sulfur</keyword>
<dbReference type="RefSeq" id="WP_190614342.1">
    <property type="nucleotide sequence ID" value="NZ_AP018712.1"/>
</dbReference>
<evidence type="ECO:0000256" key="3">
    <source>
        <dbReference type="ARBA" id="ARBA00023004"/>
    </source>
</evidence>
<feature type="domain" description="4Fe-4S" evidence="5">
    <location>
        <begin position="30"/>
        <end position="91"/>
    </location>
</feature>
<dbReference type="Pfam" id="PF04060">
    <property type="entry name" value="FeS"/>
    <property type="match status" value="1"/>
</dbReference>
<evidence type="ECO:0000313" key="7">
    <source>
        <dbReference type="Proteomes" id="UP000516361"/>
    </source>
</evidence>
<name>A0A7G1G525_9BACT</name>
<dbReference type="PANTHER" id="PTHR43560:SF1">
    <property type="entry name" value="ION-TRANSLOCATING OXIDOREDUCTASE COMPLEX SUBUNIT B"/>
    <property type="match status" value="1"/>
</dbReference>
<dbReference type="EMBL" id="AP018712">
    <property type="protein sequence ID" value="BBE31658.1"/>
    <property type="molecule type" value="Genomic_DNA"/>
</dbReference>
<dbReference type="PANTHER" id="PTHR43560">
    <property type="entry name" value="ION-TRANSLOCATING OXIDOREDUCTASE COMPLEX SUBUNIT B"/>
    <property type="match status" value="1"/>
</dbReference>
<accession>A0A7G1G525</accession>
<dbReference type="KEGG" id="ocy:OSSY52_17990"/>
<dbReference type="Proteomes" id="UP000516361">
    <property type="component" value="Chromosome"/>
</dbReference>
<dbReference type="Gene3D" id="3.20.20.20">
    <property type="entry name" value="Dihydropteroate synthase-like"/>
    <property type="match status" value="1"/>
</dbReference>
<evidence type="ECO:0000313" key="6">
    <source>
        <dbReference type="EMBL" id="BBE31658.1"/>
    </source>
</evidence>
<evidence type="ECO:0000256" key="2">
    <source>
        <dbReference type="ARBA" id="ARBA00022723"/>
    </source>
</evidence>
<dbReference type="InterPro" id="IPR050395">
    <property type="entry name" value="4Fe4S_Ferredoxin_RnfB"/>
</dbReference>
<dbReference type="GO" id="GO:0051539">
    <property type="term" value="F:4 iron, 4 sulfur cluster binding"/>
    <property type="evidence" value="ECO:0007669"/>
    <property type="project" value="UniProtKB-KW"/>
</dbReference>
<keyword evidence="1" id="KW-0004">4Fe-4S</keyword>
<protein>
    <recommendedName>
        <fullName evidence="5">4Fe-4S domain-containing protein</fullName>
    </recommendedName>
</protein>
<gene>
    <name evidence="6" type="ORF">OSSY52_17990</name>
</gene>
<keyword evidence="7" id="KW-1185">Reference proteome</keyword>
<reference evidence="6 7" key="1">
    <citation type="submission" date="2018-06" db="EMBL/GenBank/DDBJ databases">
        <title>Genome sequencing of Oceanotoga sp. sy52.</title>
        <authorList>
            <person name="Mori K."/>
        </authorList>
    </citation>
    <scope>NUCLEOTIDE SEQUENCE [LARGE SCALE GENOMIC DNA]</scope>
    <source>
        <strain evidence="7">sy52</strain>
    </source>
</reference>
<evidence type="ECO:0000259" key="5">
    <source>
        <dbReference type="PROSITE" id="PS51656"/>
    </source>
</evidence>
<keyword evidence="2" id="KW-0479">Metal-binding</keyword>
<sequence length="115" mass="11995">MSTIINAVLLLGILGFASGAFLAFAAKKFEVKEDVRKILAEAVLPGANCGACGFPGCSGFASGFVKGTATADGCLPGKRTGVPEKLKKINAMSDEELEKLFEENNNDIDAIKKAL</sequence>
<proteinExistence type="predicted"/>
<evidence type="ECO:0000256" key="1">
    <source>
        <dbReference type="ARBA" id="ARBA00022485"/>
    </source>
</evidence>
<dbReference type="PROSITE" id="PS51656">
    <property type="entry name" value="4FE4S"/>
    <property type="match status" value="1"/>
</dbReference>
<dbReference type="InterPro" id="IPR007202">
    <property type="entry name" value="4Fe-4S_dom"/>
</dbReference>
<dbReference type="GO" id="GO:0046872">
    <property type="term" value="F:metal ion binding"/>
    <property type="evidence" value="ECO:0007669"/>
    <property type="project" value="UniProtKB-KW"/>
</dbReference>
<dbReference type="AlphaFoldDB" id="A0A7G1G525"/>